<sequence>MPAISAFSAVDQEQRIVMVELEILRQHSISLAVNRRDGQSPVALEILTRIVKTLRPGTWISAEHRIDAITDVLAGAIEQLPDETLPGAAENSLITWRSAARILFQAPPLPFELFVAVKKTDSGVSAPFSAKAVRYVQHAAGLPSGEQPTGDLTGLLHRELARILLQEEGKAMITSPGGPGSSGAL</sequence>
<organism evidence="1 2">
    <name type="scientific">Nocardia jiangxiensis</name>
    <dbReference type="NCBI Taxonomy" id="282685"/>
    <lineage>
        <taxon>Bacteria</taxon>
        <taxon>Bacillati</taxon>
        <taxon>Actinomycetota</taxon>
        <taxon>Actinomycetes</taxon>
        <taxon>Mycobacteriales</taxon>
        <taxon>Nocardiaceae</taxon>
        <taxon>Nocardia</taxon>
    </lineage>
</organism>
<gene>
    <name evidence="1" type="ORF">ACFYXQ_34610</name>
</gene>
<accession>A0ABW6S9D7</accession>
<evidence type="ECO:0000313" key="1">
    <source>
        <dbReference type="EMBL" id="MFF3572911.1"/>
    </source>
</evidence>
<reference evidence="1 2" key="1">
    <citation type="submission" date="2024-10" db="EMBL/GenBank/DDBJ databases">
        <title>The Natural Products Discovery Center: Release of the First 8490 Sequenced Strains for Exploring Actinobacteria Biosynthetic Diversity.</title>
        <authorList>
            <person name="Kalkreuter E."/>
            <person name="Kautsar S.A."/>
            <person name="Yang D."/>
            <person name="Bader C.D."/>
            <person name="Teijaro C.N."/>
            <person name="Fluegel L."/>
            <person name="Davis C.M."/>
            <person name="Simpson J.R."/>
            <person name="Lauterbach L."/>
            <person name="Steele A.D."/>
            <person name="Gui C."/>
            <person name="Meng S."/>
            <person name="Li G."/>
            <person name="Viehrig K."/>
            <person name="Ye F."/>
            <person name="Su P."/>
            <person name="Kiefer A.F."/>
            <person name="Nichols A."/>
            <person name="Cepeda A.J."/>
            <person name="Yan W."/>
            <person name="Fan B."/>
            <person name="Jiang Y."/>
            <person name="Adhikari A."/>
            <person name="Zheng C.-J."/>
            <person name="Schuster L."/>
            <person name="Cowan T.M."/>
            <person name="Smanski M.J."/>
            <person name="Chevrette M.G."/>
            <person name="De Carvalho L.P.S."/>
            <person name="Shen B."/>
        </authorList>
    </citation>
    <scope>NUCLEOTIDE SEQUENCE [LARGE SCALE GENOMIC DNA]</scope>
    <source>
        <strain evidence="1 2">NPDC002593</strain>
    </source>
</reference>
<name>A0ABW6S9D7_9NOCA</name>
<evidence type="ECO:0000313" key="2">
    <source>
        <dbReference type="Proteomes" id="UP001601992"/>
    </source>
</evidence>
<comment type="caution">
    <text evidence="1">The sequence shown here is derived from an EMBL/GenBank/DDBJ whole genome shotgun (WGS) entry which is preliminary data.</text>
</comment>
<dbReference type="RefSeq" id="WP_387406226.1">
    <property type="nucleotide sequence ID" value="NZ_JBIAQY010000015.1"/>
</dbReference>
<protein>
    <recommendedName>
        <fullName evidence="3">DUF222 domain-containing protein</fullName>
    </recommendedName>
</protein>
<evidence type="ECO:0008006" key="3">
    <source>
        <dbReference type="Google" id="ProtNLM"/>
    </source>
</evidence>
<dbReference type="EMBL" id="JBIAQY010000015">
    <property type="protein sequence ID" value="MFF3572911.1"/>
    <property type="molecule type" value="Genomic_DNA"/>
</dbReference>
<dbReference type="Proteomes" id="UP001601992">
    <property type="component" value="Unassembled WGS sequence"/>
</dbReference>
<proteinExistence type="predicted"/>
<keyword evidence="2" id="KW-1185">Reference proteome</keyword>